<dbReference type="Gene3D" id="3.30.1330.40">
    <property type="entry name" value="RutC-like"/>
    <property type="match status" value="1"/>
</dbReference>
<dbReference type="AlphaFoldDB" id="A0A101SMF9"/>
<keyword evidence="3" id="KW-1185">Reference proteome</keyword>
<dbReference type="Proteomes" id="UP000052982">
    <property type="component" value="Unassembled WGS sequence"/>
</dbReference>
<sequence length="135" mass="13970">MAIAFVNPSGLPKIDVYRQVSIASGSRLVFIAGQVAWDAAGVTIGEGDLAAQVEQSYLNVGTALAEVGGSFDDVAKLTLYVVDWTPDKMPPLLEGISRAAAKLGITPAPPTTLIGVAALDVPDHLVEIEATAILD</sequence>
<dbReference type="SUPFAM" id="SSF55298">
    <property type="entry name" value="YjgF-like"/>
    <property type="match status" value="1"/>
</dbReference>
<evidence type="ECO:0000313" key="2">
    <source>
        <dbReference type="EMBL" id="KUN76549.1"/>
    </source>
</evidence>
<dbReference type="PANTHER" id="PTHR11803">
    <property type="entry name" value="2-IMINOBUTANOATE/2-IMINOPROPANOATE DEAMINASE RIDA"/>
    <property type="match status" value="1"/>
</dbReference>
<comment type="caution">
    <text evidence="2">The sequence shown here is derived from an EMBL/GenBank/DDBJ whole genome shotgun (WGS) entry which is preliminary data.</text>
</comment>
<dbReference type="InterPro" id="IPR006175">
    <property type="entry name" value="YjgF/YER057c/UK114"/>
</dbReference>
<dbReference type="OrthoDB" id="3212792at2"/>
<organism evidence="2 3">
    <name type="scientific">Streptomyces griseoruber</name>
    <dbReference type="NCBI Taxonomy" id="1943"/>
    <lineage>
        <taxon>Bacteria</taxon>
        <taxon>Bacillati</taxon>
        <taxon>Actinomycetota</taxon>
        <taxon>Actinomycetes</taxon>
        <taxon>Kitasatosporales</taxon>
        <taxon>Streptomycetaceae</taxon>
        <taxon>Streptomyces</taxon>
    </lineage>
</organism>
<dbReference type="GO" id="GO:0019239">
    <property type="term" value="F:deaminase activity"/>
    <property type="evidence" value="ECO:0007669"/>
    <property type="project" value="TreeGrafter"/>
</dbReference>
<dbReference type="InterPro" id="IPR035959">
    <property type="entry name" value="RutC-like_sf"/>
</dbReference>
<accession>A0A101SMF9</accession>
<dbReference type="GO" id="GO:0005829">
    <property type="term" value="C:cytosol"/>
    <property type="evidence" value="ECO:0007669"/>
    <property type="project" value="TreeGrafter"/>
</dbReference>
<evidence type="ECO:0000256" key="1">
    <source>
        <dbReference type="ARBA" id="ARBA00010552"/>
    </source>
</evidence>
<dbReference type="EMBL" id="LMWW01000065">
    <property type="protein sequence ID" value="KUN76549.1"/>
    <property type="molecule type" value="Genomic_DNA"/>
</dbReference>
<comment type="similarity">
    <text evidence="1">Belongs to the RutC family.</text>
</comment>
<dbReference type="PANTHER" id="PTHR11803:SF58">
    <property type="entry name" value="PROTEIN HMF1-RELATED"/>
    <property type="match status" value="1"/>
</dbReference>
<dbReference type="STRING" id="1943.AQJ64_36845"/>
<name>A0A101SMF9_9ACTN</name>
<gene>
    <name evidence="2" type="ORF">AQJ64_36845</name>
</gene>
<proteinExistence type="inferred from homology"/>
<evidence type="ECO:0000313" key="3">
    <source>
        <dbReference type="Proteomes" id="UP000052982"/>
    </source>
</evidence>
<dbReference type="CDD" id="cd00448">
    <property type="entry name" value="YjgF_YER057c_UK114_family"/>
    <property type="match status" value="1"/>
</dbReference>
<reference evidence="2 3" key="1">
    <citation type="submission" date="2015-10" db="EMBL/GenBank/DDBJ databases">
        <title>Draft genome sequence of Streptomyces griseoruber DSM 40281, type strain for the species Streptomyces griseoruber.</title>
        <authorList>
            <person name="Ruckert C."/>
            <person name="Winkler A."/>
            <person name="Kalinowski J."/>
            <person name="Kampfer P."/>
            <person name="Glaeser S."/>
        </authorList>
    </citation>
    <scope>NUCLEOTIDE SEQUENCE [LARGE SCALE GENOMIC DNA]</scope>
    <source>
        <strain evidence="2 3">DSM 40281</strain>
    </source>
</reference>
<dbReference type="Pfam" id="PF01042">
    <property type="entry name" value="Ribonuc_L-PSP"/>
    <property type="match status" value="1"/>
</dbReference>
<protein>
    <submittedName>
        <fullName evidence="2">Enamine deaminase RidA</fullName>
    </submittedName>
</protein>
<dbReference type="RefSeq" id="WP_055631958.1">
    <property type="nucleotide sequence ID" value="NZ_JBIRTR010000043.1"/>
</dbReference>